<keyword evidence="2" id="KW-1185">Reference proteome</keyword>
<dbReference type="EMBL" id="SRHE01000003">
    <property type="protein sequence ID" value="TWW12703.1"/>
    <property type="molecule type" value="Genomic_DNA"/>
</dbReference>
<sequence>MVILGYNNEIMSYIYDFSPEKNRRLNEERNLSLEEIIYEIEEENLLDVLEHHNKSKYPNQKIYVMKINNYIYLVPVIIDQKKIFLKTIIPSRKATRDYLKGDNDELR</sequence>
<protein>
    <recommendedName>
        <fullName evidence="3">Toxin</fullName>
    </recommendedName>
</protein>
<accession>A0A5C6MC84</accession>
<name>A0A5C6MC84_9PLAN</name>
<dbReference type="Proteomes" id="UP000321083">
    <property type="component" value="Unassembled WGS sequence"/>
</dbReference>
<gene>
    <name evidence="1" type="ORF">E3A20_00420</name>
</gene>
<comment type="caution">
    <text evidence="1">The sequence shown here is derived from an EMBL/GenBank/DDBJ whole genome shotgun (WGS) entry which is preliminary data.</text>
</comment>
<evidence type="ECO:0000313" key="1">
    <source>
        <dbReference type="EMBL" id="TWW12703.1"/>
    </source>
</evidence>
<reference evidence="1 2" key="2">
    <citation type="submission" date="2019-08" db="EMBL/GenBank/DDBJ databases">
        <authorList>
            <person name="Henke P."/>
        </authorList>
    </citation>
    <scope>NUCLEOTIDE SEQUENCE [LARGE SCALE GENOMIC DNA]</scope>
    <source>
        <strain evidence="1">Phe10_nw2017</strain>
    </source>
</reference>
<evidence type="ECO:0000313" key="2">
    <source>
        <dbReference type="Proteomes" id="UP000321083"/>
    </source>
</evidence>
<dbReference type="AlphaFoldDB" id="A0A5C6MC84"/>
<organism evidence="1 2">
    <name type="scientific">Planctomyces bekefii</name>
    <dbReference type="NCBI Taxonomy" id="1653850"/>
    <lineage>
        <taxon>Bacteria</taxon>
        <taxon>Pseudomonadati</taxon>
        <taxon>Planctomycetota</taxon>
        <taxon>Planctomycetia</taxon>
        <taxon>Planctomycetales</taxon>
        <taxon>Planctomycetaceae</taxon>
        <taxon>Planctomyces</taxon>
    </lineage>
</organism>
<evidence type="ECO:0008006" key="3">
    <source>
        <dbReference type="Google" id="ProtNLM"/>
    </source>
</evidence>
<proteinExistence type="predicted"/>
<reference evidence="1 2" key="1">
    <citation type="submission" date="2019-08" db="EMBL/GenBank/DDBJ databases">
        <title>100 year-old enigma solved: identification of Planctomyces bekefii, the type genus and species of the phylum Planctomycetes.</title>
        <authorList>
            <person name="Svetlana D.N."/>
            <person name="Overmann J."/>
        </authorList>
    </citation>
    <scope>NUCLEOTIDE SEQUENCE [LARGE SCALE GENOMIC DNA]</scope>
    <source>
        <strain evidence="1">Phe10_nw2017</strain>
    </source>
</reference>